<dbReference type="Pfam" id="PF13403">
    <property type="entry name" value="Hint_2"/>
    <property type="match status" value="1"/>
</dbReference>
<dbReference type="SUPFAM" id="SSF51294">
    <property type="entry name" value="Hedgehog/intein (Hint) domain"/>
    <property type="match status" value="1"/>
</dbReference>
<gene>
    <name evidence="2" type="ORF">GCM10010909_23990</name>
</gene>
<protein>
    <recommendedName>
        <fullName evidence="1">Hedgehog/Intein (Hint) domain-containing protein</fullName>
    </recommendedName>
</protein>
<evidence type="ECO:0000259" key="1">
    <source>
        <dbReference type="Pfam" id="PF13403"/>
    </source>
</evidence>
<keyword evidence="3" id="KW-1185">Reference proteome</keyword>
<evidence type="ECO:0000313" key="2">
    <source>
        <dbReference type="EMBL" id="GLR67718.1"/>
    </source>
</evidence>
<dbReference type="RefSeq" id="WP_284258465.1">
    <property type="nucleotide sequence ID" value="NZ_BSOS01000067.1"/>
</dbReference>
<dbReference type="Gene3D" id="2.170.16.10">
    <property type="entry name" value="Hedgehog/Intein (Hint) domain"/>
    <property type="match status" value="1"/>
</dbReference>
<reference evidence="3" key="1">
    <citation type="journal article" date="2019" name="Int. J. Syst. Evol. Microbiol.">
        <title>The Global Catalogue of Microorganisms (GCM) 10K type strain sequencing project: providing services to taxonomists for standard genome sequencing and annotation.</title>
        <authorList>
            <consortium name="The Broad Institute Genomics Platform"/>
            <consortium name="The Broad Institute Genome Sequencing Center for Infectious Disease"/>
            <person name="Wu L."/>
            <person name="Ma J."/>
        </authorList>
    </citation>
    <scope>NUCLEOTIDE SEQUENCE [LARGE SCALE GENOMIC DNA]</scope>
    <source>
        <strain evidence="3">NBRC 112502</strain>
    </source>
</reference>
<dbReference type="InterPro" id="IPR028992">
    <property type="entry name" value="Hedgehog/Intein_dom"/>
</dbReference>
<dbReference type="EMBL" id="BSOS01000067">
    <property type="protein sequence ID" value="GLR67718.1"/>
    <property type="molecule type" value="Genomic_DNA"/>
</dbReference>
<organism evidence="2 3">
    <name type="scientific">Acidocella aquatica</name>
    <dbReference type="NCBI Taxonomy" id="1922313"/>
    <lineage>
        <taxon>Bacteria</taxon>
        <taxon>Pseudomonadati</taxon>
        <taxon>Pseudomonadota</taxon>
        <taxon>Alphaproteobacteria</taxon>
        <taxon>Acetobacterales</taxon>
        <taxon>Acidocellaceae</taxon>
        <taxon>Acidocella</taxon>
    </lineage>
</organism>
<dbReference type="InterPro" id="IPR036844">
    <property type="entry name" value="Hint_dom_sf"/>
</dbReference>
<dbReference type="Proteomes" id="UP001156641">
    <property type="component" value="Unassembled WGS sequence"/>
</dbReference>
<name>A0ABQ6A7V2_9PROT</name>
<evidence type="ECO:0000313" key="3">
    <source>
        <dbReference type="Proteomes" id="UP001156641"/>
    </source>
</evidence>
<proteinExistence type="predicted"/>
<sequence>MASTEAFNGMFAVTYTGGNITIAPNTSNLLIGRNATETMTYTAGTGTNPVPVGAALTGTTTAAKGVKAGFTYVAALEQGTKYIGILVQDTTSKQYYVLTIKDTGSTFGGTTSTNTLIVQNTIGWDLLGTTGTPACFMAGTAIRTPSGDVAVDTLKAGDLVTLSDGRTAPICWLGRQTISMVFADRLRVLPIRVKAGALGENLPARDLLLSACHALLVDNVLIQAGALVNGVSIIREEDVPAVFTYYHVEVADHSLILAENTPAETFVDNVDRLGFDNWAEHQALVGDTAITEMEYPRAKAARQVPAAIRARLNARAGSLAEVQRAA</sequence>
<comment type="caution">
    <text evidence="2">The sequence shown here is derived from an EMBL/GenBank/DDBJ whole genome shotgun (WGS) entry which is preliminary data.</text>
</comment>
<accession>A0ABQ6A7V2</accession>
<feature type="domain" description="Hedgehog/Intein (Hint)" evidence="1">
    <location>
        <begin position="135"/>
        <end position="268"/>
    </location>
</feature>